<evidence type="ECO:0000313" key="2">
    <source>
        <dbReference type="EMBL" id="KXG87545.1"/>
    </source>
</evidence>
<dbReference type="RefSeq" id="WP_067652488.1">
    <property type="nucleotide sequence ID" value="NZ_KQ961034.1"/>
</dbReference>
<organism evidence="2 3">
    <name type="scientific">Agrobacterium bohemicum</name>
    <dbReference type="NCBI Taxonomy" id="2052828"/>
    <lineage>
        <taxon>Bacteria</taxon>
        <taxon>Pseudomonadati</taxon>
        <taxon>Pseudomonadota</taxon>
        <taxon>Alphaproteobacteria</taxon>
        <taxon>Hyphomicrobiales</taxon>
        <taxon>Rhizobiaceae</taxon>
        <taxon>Rhizobium/Agrobacterium group</taxon>
        <taxon>Agrobacterium</taxon>
    </lineage>
</organism>
<dbReference type="InterPro" id="IPR000014">
    <property type="entry name" value="PAS"/>
</dbReference>
<evidence type="ECO:0000313" key="3">
    <source>
        <dbReference type="Proteomes" id="UP000070498"/>
    </source>
</evidence>
<dbReference type="EMBL" id="LNUW01000004">
    <property type="protein sequence ID" value="KXG87545.1"/>
    <property type="molecule type" value="Genomic_DNA"/>
</dbReference>
<dbReference type="Pfam" id="PF08447">
    <property type="entry name" value="PAS_3"/>
    <property type="match status" value="1"/>
</dbReference>
<name>A0A135P7Y9_9HYPH</name>
<reference evidence="2 3" key="1">
    <citation type="submission" date="2015-11" db="EMBL/GenBank/DDBJ databases">
        <title>Draft genome sequence of Agrobacterium sp. R89-1.</title>
        <authorList>
            <person name="Zahradnik J."/>
            <person name="Kyslikova E."/>
            <person name="Palyzova A."/>
            <person name="Kyslik P."/>
        </authorList>
    </citation>
    <scope>NUCLEOTIDE SEQUENCE [LARGE SCALE GENOMIC DNA]</scope>
    <source>
        <strain evidence="2 3">R89-1</strain>
    </source>
</reference>
<sequence>MQTDVKETKLLNRLMRKVAFYSWSIPENIITADETFGEFYEIGDDDLVQGVAVEFILSLIVEDDRARLAERIHSVLLGGPPAVTSYRIRCPSGQYKSLVSIGSCSRDENGLPVTYSGIVIPTEDMEIHETEAGIEGHISAAIALARQSGNALTERYLKSALQTVVKT</sequence>
<keyword evidence="3" id="KW-1185">Reference proteome</keyword>
<evidence type="ECO:0000259" key="1">
    <source>
        <dbReference type="Pfam" id="PF08447"/>
    </source>
</evidence>
<dbReference type="Proteomes" id="UP000070498">
    <property type="component" value="Unassembled WGS sequence"/>
</dbReference>
<comment type="caution">
    <text evidence="2">The sequence shown here is derived from an EMBL/GenBank/DDBJ whole genome shotgun (WGS) entry which is preliminary data.</text>
</comment>
<gene>
    <name evidence="2" type="ORF">ATO67_17995</name>
</gene>
<proteinExistence type="predicted"/>
<dbReference type="InterPro" id="IPR013655">
    <property type="entry name" value="PAS_fold_3"/>
</dbReference>
<dbReference type="STRING" id="2052828.ATO67_17995"/>
<dbReference type="InterPro" id="IPR035965">
    <property type="entry name" value="PAS-like_dom_sf"/>
</dbReference>
<dbReference type="CDD" id="cd00130">
    <property type="entry name" value="PAS"/>
    <property type="match status" value="1"/>
</dbReference>
<accession>A0A135P7Y9</accession>
<feature type="domain" description="PAS fold-3" evidence="1">
    <location>
        <begin position="29"/>
        <end position="119"/>
    </location>
</feature>
<dbReference type="SUPFAM" id="SSF55785">
    <property type="entry name" value="PYP-like sensor domain (PAS domain)"/>
    <property type="match status" value="1"/>
</dbReference>
<dbReference type="OrthoDB" id="7905807at2"/>
<dbReference type="Gene3D" id="3.30.450.20">
    <property type="entry name" value="PAS domain"/>
    <property type="match status" value="1"/>
</dbReference>
<dbReference type="AlphaFoldDB" id="A0A135P7Y9"/>
<protein>
    <recommendedName>
        <fullName evidence="1">PAS fold-3 domain-containing protein</fullName>
    </recommendedName>
</protein>